<accession>A0A7I4AYV9</accession>
<protein>
    <recommendedName>
        <fullName evidence="1">G domain-containing protein</fullName>
    </recommendedName>
</protein>
<name>A0A7I4AYV9_PHYPA</name>
<dbReference type="AlphaFoldDB" id="A0A7I4AYV9"/>
<proteinExistence type="predicted"/>
<dbReference type="Gramene" id="Pp3c15_7980V3.2">
    <property type="protein sequence ID" value="Pp3c15_7980V3.2"/>
    <property type="gene ID" value="Pp3c15_7980"/>
</dbReference>
<feature type="domain" description="G" evidence="1">
    <location>
        <begin position="6"/>
        <end position="71"/>
    </location>
</feature>
<dbReference type="InterPro" id="IPR006073">
    <property type="entry name" value="GTP-bd"/>
</dbReference>
<reference evidence="2 3" key="2">
    <citation type="journal article" date="2018" name="Plant J.">
        <title>The Physcomitrella patens chromosome-scale assembly reveals moss genome structure and evolution.</title>
        <authorList>
            <person name="Lang D."/>
            <person name="Ullrich K.K."/>
            <person name="Murat F."/>
            <person name="Fuchs J."/>
            <person name="Jenkins J."/>
            <person name="Haas F.B."/>
            <person name="Piednoel M."/>
            <person name="Gundlach H."/>
            <person name="Van Bel M."/>
            <person name="Meyberg R."/>
            <person name="Vives C."/>
            <person name="Morata J."/>
            <person name="Symeonidi A."/>
            <person name="Hiss M."/>
            <person name="Muchero W."/>
            <person name="Kamisugi Y."/>
            <person name="Saleh O."/>
            <person name="Blanc G."/>
            <person name="Decker E.L."/>
            <person name="van Gessel N."/>
            <person name="Grimwood J."/>
            <person name="Hayes R.D."/>
            <person name="Graham S.W."/>
            <person name="Gunter L.E."/>
            <person name="McDaniel S.F."/>
            <person name="Hoernstein S.N.W."/>
            <person name="Larsson A."/>
            <person name="Li F.W."/>
            <person name="Perroud P.F."/>
            <person name="Phillips J."/>
            <person name="Ranjan P."/>
            <person name="Rokshar D.S."/>
            <person name="Rothfels C.J."/>
            <person name="Schneider L."/>
            <person name="Shu S."/>
            <person name="Stevenson D.W."/>
            <person name="Thummler F."/>
            <person name="Tillich M."/>
            <person name="Villarreal Aguilar J.C."/>
            <person name="Widiez T."/>
            <person name="Wong G.K."/>
            <person name="Wymore A."/>
            <person name="Zhang Y."/>
            <person name="Zimmer A.D."/>
            <person name="Quatrano R.S."/>
            <person name="Mayer K.F.X."/>
            <person name="Goodstein D."/>
            <person name="Casacuberta J.M."/>
            <person name="Vandepoele K."/>
            <person name="Reski R."/>
            <person name="Cuming A.C."/>
            <person name="Tuskan G.A."/>
            <person name="Maumus F."/>
            <person name="Salse J."/>
            <person name="Schmutz J."/>
            <person name="Rensing S.A."/>
        </authorList>
    </citation>
    <scope>NUCLEOTIDE SEQUENCE [LARGE SCALE GENOMIC DNA]</scope>
    <source>
        <strain evidence="2 3">cv. Gransden 2004</strain>
    </source>
</reference>
<keyword evidence="3" id="KW-1185">Reference proteome</keyword>
<dbReference type="EMBL" id="ABEU02000015">
    <property type="status" value="NOT_ANNOTATED_CDS"/>
    <property type="molecule type" value="Genomic_DNA"/>
</dbReference>
<dbReference type="Pfam" id="PF01926">
    <property type="entry name" value="MMR_HSR1"/>
    <property type="match status" value="1"/>
</dbReference>
<evidence type="ECO:0000313" key="2">
    <source>
        <dbReference type="EnsemblPlants" id="Pp3c15_7980V3.2"/>
    </source>
</evidence>
<dbReference type="EnsemblPlants" id="Pp3c15_7980V3.2">
    <property type="protein sequence ID" value="Pp3c15_7980V3.2"/>
    <property type="gene ID" value="Pp3c15_7980"/>
</dbReference>
<dbReference type="Gene3D" id="3.40.50.300">
    <property type="entry name" value="P-loop containing nucleotide triphosphate hydrolases"/>
    <property type="match status" value="1"/>
</dbReference>
<dbReference type="Proteomes" id="UP000006727">
    <property type="component" value="Chromosome 15"/>
</dbReference>
<organism evidence="2 3">
    <name type="scientific">Physcomitrium patens</name>
    <name type="common">Spreading-leaved earth moss</name>
    <name type="synonym">Physcomitrella patens</name>
    <dbReference type="NCBI Taxonomy" id="3218"/>
    <lineage>
        <taxon>Eukaryota</taxon>
        <taxon>Viridiplantae</taxon>
        <taxon>Streptophyta</taxon>
        <taxon>Embryophyta</taxon>
        <taxon>Bryophyta</taxon>
        <taxon>Bryophytina</taxon>
        <taxon>Bryopsida</taxon>
        <taxon>Funariidae</taxon>
        <taxon>Funariales</taxon>
        <taxon>Funariaceae</taxon>
        <taxon>Physcomitrium</taxon>
    </lineage>
</organism>
<reference evidence="2" key="3">
    <citation type="submission" date="2020-12" db="UniProtKB">
        <authorList>
            <consortium name="EnsemblPlants"/>
        </authorList>
    </citation>
    <scope>IDENTIFICATION</scope>
</reference>
<sequence length="180" mass="19748">MASNKKVILFGKTGSGKSTVSNALVTNGLEQVVFQSSAGFSGCTWAIQTGAGKGWEVIDTVGLGESSAGKWVRLLGRDRILVTDIPPIDQDSEAEEDIRPIRQDAIKRLEENLTRLFIDRGSLYFTPHIASMSESSLMETARSILDFITEMSRAAVNAFSDALGIRDYRKIMQVILSIFK</sequence>
<reference evidence="2 3" key="1">
    <citation type="journal article" date="2008" name="Science">
        <title>The Physcomitrella genome reveals evolutionary insights into the conquest of land by plants.</title>
        <authorList>
            <person name="Rensing S."/>
            <person name="Lang D."/>
            <person name="Zimmer A."/>
            <person name="Terry A."/>
            <person name="Salamov A."/>
            <person name="Shapiro H."/>
            <person name="Nishiyama T."/>
            <person name="Perroud P.-F."/>
            <person name="Lindquist E."/>
            <person name="Kamisugi Y."/>
            <person name="Tanahashi T."/>
            <person name="Sakakibara K."/>
            <person name="Fujita T."/>
            <person name="Oishi K."/>
            <person name="Shin-I T."/>
            <person name="Kuroki Y."/>
            <person name="Toyoda A."/>
            <person name="Suzuki Y."/>
            <person name="Hashimoto A."/>
            <person name="Yamaguchi K."/>
            <person name="Sugano A."/>
            <person name="Kohara Y."/>
            <person name="Fujiyama A."/>
            <person name="Anterola A."/>
            <person name="Aoki S."/>
            <person name="Ashton N."/>
            <person name="Barbazuk W.B."/>
            <person name="Barker E."/>
            <person name="Bennetzen J."/>
            <person name="Bezanilla M."/>
            <person name="Blankenship R."/>
            <person name="Cho S.H."/>
            <person name="Dutcher S."/>
            <person name="Estelle M."/>
            <person name="Fawcett J.A."/>
            <person name="Gundlach H."/>
            <person name="Hanada K."/>
            <person name="Heyl A."/>
            <person name="Hicks K.A."/>
            <person name="Hugh J."/>
            <person name="Lohr M."/>
            <person name="Mayer K."/>
            <person name="Melkozernov A."/>
            <person name="Murata T."/>
            <person name="Nelson D."/>
            <person name="Pils B."/>
            <person name="Prigge M."/>
            <person name="Reiss B."/>
            <person name="Renner T."/>
            <person name="Rombauts S."/>
            <person name="Rushton P."/>
            <person name="Sanderfoot A."/>
            <person name="Schween G."/>
            <person name="Shiu S.-H."/>
            <person name="Stueber K."/>
            <person name="Theodoulou F.L."/>
            <person name="Tu H."/>
            <person name="Van de Peer Y."/>
            <person name="Verrier P.J."/>
            <person name="Waters E."/>
            <person name="Wood A."/>
            <person name="Yang L."/>
            <person name="Cove D."/>
            <person name="Cuming A."/>
            <person name="Hasebe M."/>
            <person name="Lucas S."/>
            <person name="Mishler D.B."/>
            <person name="Reski R."/>
            <person name="Grigoriev I."/>
            <person name="Quatrano R.S."/>
            <person name="Boore J.L."/>
        </authorList>
    </citation>
    <scope>NUCLEOTIDE SEQUENCE [LARGE SCALE GENOMIC DNA]</scope>
    <source>
        <strain evidence="2 3">cv. Gransden 2004</strain>
    </source>
</reference>
<dbReference type="InterPro" id="IPR027417">
    <property type="entry name" value="P-loop_NTPase"/>
</dbReference>
<dbReference type="SUPFAM" id="SSF52540">
    <property type="entry name" value="P-loop containing nucleoside triphosphate hydrolases"/>
    <property type="match status" value="1"/>
</dbReference>
<evidence type="ECO:0000313" key="3">
    <source>
        <dbReference type="Proteomes" id="UP000006727"/>
    </source>
</evidence>
<evidence type="ECO:0000259" key="1">
    <source>
        <dbReference type="Pfam" id="PF01926"/>
    </source>
</evidence>
<dbReference type="GO" id="GO:0005525">
    <property type="term" value="F:GTP binding"/>
    <property type="evidence" value="ECO:0007669"/>
    <property type="project" value="InterPro"/>
</dbReference>